<dbReference type="PANTHER" id="PTHR47481">
    <property type="match status" value="1"/>
</dbReference>
<evidence type="ECO:0000313" key="2">
    <source>
        <dbReference type="EMBL" id="CAN82540.1"/>
    </source>
</evidence>
<name>A5AS29_VITVI</name>
<organism evidence="2">
    <name type="scientific">Vitis vinifera</name>
    <name type="common">Grape</name>
    <dbReference type="NCBI Taxonomy" id="29760"/>
    <lineage>
        <taxon>Eukaryota</taxon>
        <taxon>Viridiplantae</taxon>
        <taxon>Streptophyta</taxon>
        <taxon>Embryophyta</taxon>
        <taxon>Tracheophyta</taxon>
        <taxon>Spermatophyta</taxon>
        <taxon>Magnoliopsida</taxon>
        <taxon>eudicotyledons</taxon>
        <taxon>Gunneridae</taxon>
        <taxon>Pentapetalae</taxon>
        <taxon>rosids</taxon>
        <taxon>Vitales</taxon>
        <taxon>Vitaceae</taxon>
        <taxon>Viteae</taxon>
        <taxon>Vitis</taxon>
    </lineage>
</organism>
<dbReference type="PANTHER" id="PTHR47481:SF22">
    <property type="entry name" value="RETROTRANSPOSON GAG DOMAIN-CONTAINING PROTEIN"/>
    <property type="match status" value="1"/>
</dbReference>
<sequence>MVSARFRRHSRGLRNHFATTCYLRRAAKLASTLRFQASLSRYTSGNFRRKYTLLYKKAAESLRNKRVISQHFAKCFLQLEVIGLKWLQLLRYDLHHFIDGAHTPPPPTVIVTGVASPNPTYTTWKHHDCLIFSALLGAISVSLQPHIARTTTSLDAWQTLANTYAKPSRGHIKQLKEQLKWCTKGSKSISEYMQVIKTHADELALLGKLVDDEDLIDRVLEGLSDEYKSIIDAINARRCQACGIQGHTAKRCPMFRLVTNQQSPTPHPQGTQGYRPSTPWQPQSNHVVLGNNTTSTWLLDSGASHHVTSDLSNLSLHSLYQGFHDIMIGDGSTLPITHTGSTTIPTSSRTFILQNVLCVPSMQKNLISIYQFCTNNHVFIEFSLSAFQVKDLNTGAILLMGEPKNGVYEWSTTFPSVTSSPLLAFSSVKTTSFEWHSRLDNGGEYQALDNFLSTNGISHLTTPPHAPEHNGLFERRHRHIVETGLSLLTHASMPLTFWT</sequence>
<accession>A5AS29</accession>
<reference evidence="2" key="1">
    <citation type="journal article" date="2007" name="PLoS ONE">
        <title>The first genome sequence of an elite grapevine cultivar (Pinot noir Vitis vinifera L.): coping with a highly heterozygous genome.</title>
        <authorList>
            <person name="Velasco R."/>
            <person name="Zharkikh A."/>
            <person name="Troggio M."/>
            <person name="Cartwright D.A."/>
            <person name="Cestaro A."/>
            <person name="Pruss D."/>
            <person name="Pindo M."/>
            <person name="FitzGerald L.M."/>
            <person name="Vezzulli S."/>
            <person name="Reid J."/>
            <person name="Malacarne G."/>
            <person name="Iliev D."/>
            <person name="Coppola G."/>
            <person name="Wardell B."/>
            <person name="Micheletti D."/>
            <person name="Macalma T."/>
            <person name="Facci M."/>
            <person name="Mitchell J.T."/>
            <person name="Perazzolli M."/>
            <person name="Eldredge G."/>
            <person name="Gatto P."/>
            <person name="Oyzerski R."/>
            <person name="Moretto M."/>
            <person name="Gutin N."/>
            <person name="Stefanini M."/>
            <person name="Chen Y."/>
            <person name="Segala C."/>
            <person name="Davenport C."/>
            <person name="Dematte L."/>
            <person name="Mraz A."/>
            <person name="Battilana J."/>
            <person name="Stormo K."/>
            <person name="Costa F."/>
            <person name="Tao Q."/>
            <person name="Si-Ammour A."/>
            <person name="Harkins T."/>
            <person name="Lackey A."/>
            <person name="Perbost C."/>
            <person name="Taillon B."/>
            <person name="Stella A."/>
            <person name="Solovyev V."/>
            <person name="Fawcett J.A."/>
            <person name="Sterck L."/>
            <person name="Vandepoele K."/>
            <person name="Grando S.M."/>
            <person name="Toppo S."/>
            <person name="Moser C."/>
            <person name="Lanchbury J."/>
            <person name="Bogden R."/>
            <person name="Skolnick M."/>
            <person name="Sgaramella V."/>
            <person name="Bhatnagar S.K."/>
            <person name="Fontana P."/>
            <person name="Gutin A."/>
            <person name="Van de Peer Y."/>
            <person name="Salamini F."/>
            <person name="Viola R."/>
        </authorList>
    </citation>
    <scope>NUCLEOTIDE SEQUENCE</scope>
</reference>
<dbReference type="Pfam" id="PF22936">
    <property type="entry name" value="Pol_BBD"/>
    <property type="match status" value="1"/>
</dbReference>
<proteinExistence type="predicted"/>
<protein>
    <recommendedName>
        <fullName evidence="1">Retrovirus-related Pol polyprotein from transposon TNT 1-94-like beta-barrel domain-containing protein</fullName>
    </recommendedName>
</protein>
<dbReference type="Gene3D" id="3.30.420.10">
    <property type="entry name" value="Ribonuclease H-like superfamily/Ribonuclease H"/>
    <property type="match status" value="1"/>
</dbReference>
<dbReference type="InterPro" id="IPR012337">
    <property type="entry name" value="RNaseH-like_sf"/>
</dbReference>
<dbReference type="AlphaFoldDB" id="A5AS29"/>
<dbReference type="InterPro" id="IPR036397">
    <property type="entry name" value="RNaseH_sf"/>
</dbReference>
<dbReference type="Pfam" id="PF14223">
    <property type="entry name" value="Retrotran_gag_2"/>
    <property type="match status" value="1"/>
</dbReference>
<feature type="domain" description="Retrovirus-related Pol polyprotein from transposon TNT 1-94-like beta-barrel" evidence="1">
    <location>
        <begin position="297"/>
        <end position="374"/>
    </location>
</feature>
<dbReference type="InterPro" id="IPR054722">
    <property type="entry name" value="PolX-like_BBD"/>
</dbReference>
<dbReference type="EMBL" id="AM433470">
    <property type="protein sequence ID" value="CAN82540.1"/>
    <property type="molecule type" value="Genomic_DNA"/>
</dbReference>
<dbReference type="SUPFAM" id="SSF53098">
    <property type="entry name" value="Ribonuclease H-like"/>
    <property type="match status" value="1"/>
</dbReference>
<evidence type="ECO:0000259" key="1">
    <source>
        <dbReference type="Pfam" id="PF22936"/>
    </source>
</evidence>
<dbReference type="GO" id="GO:0003676">
    <property type="term" value="F:nucleic acid binding"/>
    <property type="evidence" value="ECO:0007669"/>
    <property type="project" value="InterPro"/>
</dbReference>
<gene>
    <name evidence="2" type="ORF">VITISV_015270</name>
</gene>